<sequence length="278" mass="30002">MLALALAGAPETDAQLGFASALHAEGDYYRAIGEYKRFLYLYPDEPRADEARLSIGRAYAQGGQAEAAEAYFLSLSGTSPEWRSLSMLEIGWARAVAGRPEAAVLSLKAFLREPSSQAGDNANRARYLLGWSLMELGQGNEAAQAFASIPPFPEQGQLTEAARSWGALPRKSPVLAGVLSLIPGAGHVYIGEPVVGLAALAWNGLFSFALYESIRQEQLGIAVLLGALESLWYTGTIFGAVSGAQKYNRDVRWKALDALRLSAHDRPERWPPEAPVSH</sequence>
<proteinExistence type="predicted"/>
<reference evidence="1 2" key="1">
    <citation type="submission" date="2022-11" db="EMBL/GenBank/DDBJ databases">
        <title>Minimal conservation of predation-associated metabolite biosynthetic gene clusters underscores biosynthetic potential of Myxococcota including descriptions for ten novel species: Archangium lansinium sp. nov., Myxococcus landrumus sp. nov., Nannocystis bai.</title>
        <authorList>
            <person name="Ahearne A."/>
            <person name="Stevens C."/>
            <person name="Dowd S."/>
        </authorList>
    </citation>
    <scope>NUCLEOTIDE SEQUENCE [LARGE SCALE GENOMIC DNA]</scope>
    <source>
        <strain evidence="1 2">NCWAL01</strain>
    </source>
</reference>
<comment type="caution">
    <text evidence="1">The sequence shown here is derived from an EMBL/GenBank/DDBJ whole genome shotgun (WGS) entry which is preliminary data.</text>
</comment>
<gene>
    <name evidence="1" type="ORF">POL68_23230</name>
</gene>
<organism evidence="1 2">
    <name type="scientific">Stigmatella ashevillensis</name>
    <dbReference type="NCBI Taxonomy" id="2995309"/>
    <lineage>
        <taxon>Bacteria</taxon>
        <taxon>Pseudomonadati</taxon>
        <taxon>Myxococcota</taxon>
        <taxon>Myxococcia</taxon>
        <taxon>Myxococcales</taxon>
        <taxon>Cystobacterineae</taxon>
        <taxon>Archangiaceae</taxon>
        <taxon>Stigmatella</taxon>
    </lineage>
</organism>
<dbReference type="Gene3D" id="1.25.40.10">
    <property type="entry name" value="Tetratricopeptide repeat domain"/>
    <property type="match status" value="1"/>
</dbReference>
<dbReference type="SUPFAM" id="SSF48452">
    <property type="entry name" value="TPR-like"/>
    <property type="match status" value="1"/>
</dbReference>
<evidence type="ECO:0000313" key="2">
    <source>
        <dbReference type="Proteomes" id="UP001221838"/>
    </source>
</evidence>
<dbReference type="RefSeq" id="WP_272141357.1">
    <property type="nucleotide sequence ID" value="NZ_JAQNDM010000002.1"/>
</dbReference>
<evidence type="ECO:0000313" key="1">
    <source>
        <dbReference type="EMBL" id="MDC0711403.1"/>
    </source>
</evidence>
<dbReference type="InterPro" id="IPR011990">
    <property type="entry name" value="TPR-like_helical_dom_sf"/>
</dbReference>
<dbReference type="InterPro" id="IPR019734">
    <property type="entry name" value="TPR_rpt"/>
</dbReference>
<name>A0ABT5DE62_9BACT</name>
<dbReference type="Pfam" id="PF13174">
    <property type="entry name" value="TPR_6"/>
    <property type="match status" value="1"/>
</dbReference>
<keyword evidence="2" id="KW-1185">Reference proteome</keyword>
<dbReference type="EMBL" id="JAQNDM010000002">
    <property type="protein sequence ID" value="MDC0711403.1"/>
    <property type="molecule type" value="Genomic_DNA"/>
</dbReference>
<dbReference type="Proteomes" id="UP001221838">
    <property type="component" value="Unassembled WGS sequence"/>
</dbReference>
<accession>A0ABT5DE62</accession>
<protein>
    <submittedName>
        <fullName evidence="1">Tetratricopeptide repeat protein</fullName>
    </submittedName>
</protein>